<feature type="non-terminal residue" evidence="1">
    <location>
        <position position="34"/>
    </location>
</feature>
<protein>
    <submittedName>
        <fullName evidence="1">Uncharacterized protein</fullName>
    </submittedName>
</protein>
<gene>
    <name evidence="1" type="ORF">AVDCRST_MAG11-381</name>
</gene>
<name>A0A6J4K3D2_9BACT</name>
<sequence length="34" mass="4080">VRLAVPRRLQLRREPVDLGRRHPAVRAQRQRLPL</sequence>
<dbReference type="AlphaFoldDB" id="A0A6J4K3D2"/>
<feature type="non-terminal residue" evidence="1">
    <location>
        <position position="1"/>
    </location>
</feature>
<dbReference type="EMBL" id="CADCTU010000089">
    <property type="protein sequence ID" value="CAA9294590.1"/>
    <property type="molecule type" value="Genomic_DNA"/>
</dbReference>
<reference evidence="1" key="1">
    <citation type="submission" date="2020-02" db="EMBL/GenBank/DDBJ databases">
        <authorList>
            <person name="Meier V. D."/>
        </authorList>
    </citation>
    <scope>NUCLEOTIDE SEQUENCE</scope>
    <source>
        <strain evidence="1">AVDCRST_MAG11</strain>
    </source>
</reference>
<organism evidence="1">
    <name type="scientific">uncultured Gemmatimonadaceae bacterium</name>
    <dbReference type="NCBI Taxonomy" id="246130"/>
    <lineage>
        <taxon>Bacteria</taxon>
        <taxon>Pseudomonadati</taxon>
        <taxon>Gemmatimonadota</taxon>
        <taxon>Gemmatimonadia</taxon>
        <taxon>Gemmatimonadales</taxon>
        <taxon>Gemmatimonadaceae</taxon>
        <taxon>environmental samples</taxon>
    </lineage>
</organism>
<evidence type="ECO:0000313" key="1">
    <source>
        <dbReference type="EMBL" id="CAA9294590.1"/>
    </source>
</evidence>
<proteinExistence type="predicted"/>
<accession>A0A6J4K3D2</accession>